<dbReference type="EMBL" id="MAJD01000001">
    <property type="protein sequence ID" value="OBX36723.1"/>
    <property type="molecule type" value="Genomic_DNA"/>
</dbReference>
<evidence type="ECO:0000313" key="1">
    <source>
        <dbReference type="EMBL" id="OBX36723.1"/>
    </source>
</evidence>
<proteinExistence type="predicted"/>
<comment type="caution">
    <text evidence="1">The sequence shown here is derived from an EMBL/GenBank/DDBJ whole genome shotgun (WGS) entry which is preliminary data.</text>
</comment>
<dbReference type="AlphaFoldDB" id="A0A1B8P3F5"/>
<organism evidence="1 2">
    <name type="scientific">Halomonas elongata</name>
    <dbReference type="NCBI Taxonomy" id="2746"/>
    <lineage>
        <taxon>Bacteria</taxon>
        <taxon>Pseudomonadati</taxon>
        <taxon>Pseudomonadota</taxon>
        <taxon>Gammaproteobacteria</taxon>
        <taxon>Oceanospirillales</taxon>
        <taxon>Halomonadaceae</taxon>
        <taxon>Halomonas</taxon>
    </lineage>
</organism>
<gene>
    <name evidence="1" type="ORF">A8U91_01070</name>
</gene>
<accession>A0A1B8P3F5</accession>
<protein>
    <submittedName>
        <fullName evidence="1">Uncharacterized protein</fullName>
    </submittedName>
</protein>
<sequence>MTSAMRGTRPPASLAPVARLAGQVRSPEFLEGLGKGLEDYFPDISHVVFHFPSGGRPTVLASNLSAELDRRVLMPYVERMYLLDPFYRHWQIVPRAGLWTLDEIAPAGFRDSDYFATYYRDLGLYDEAAAFFPLGQGSACRCPSVSTAVITPPDKPNSWTLWLTCFPCWRR</sequence>
<reference evidence="1 2" key="1">
    <citation type="submission" date="2016-06" db="EMBL/GenBank/DDBJ databases">
        <title>Genome sequence of halotolerant plant growth promoting strain of Halomonas elongata HEK1 isolated from salterns of Rann of Kutch, Gujarat, India.</title>
        <authorList>
            <person name="Gaba S."/>
            <person name="Singh R.N."/>
            <person name="Abrol S."/>
            <person name="Kaushik R."/>
            <person name="Saxena A.K."/>
        </authorList>
    </citation>
    <scope>NUCLEOTIDE SEQUENCE [LARGE SCALE GENOMIC DNA]</scope>
    <source>
        <strain evidence="1 2">HEK1</strain>
    </source>
</reference>
<dbReference type="Proteomes" id="UP000092504">
    <property type="component" value="Unassembled WGS sequence"/>
</dbReference>
<evidence type="ECO:0000313" key="2">
    <source>
        <dbReference type="Proteomes" id="UP000092504"/>
    </source>
</evidence>
<name>A0A1B8P3F5_HALEL</name>